<protein>
    <recommendedName>
        <fullName evidence="1">aldehyde oxidase</fullName>
        <ecNumber evidence="1">1.2.3.1</ecNumber>
    </recommendedName>
</protein>
<dbReference type="Proteomes" id="UP000000589">
    <property type="component" value="Chromosome 1"/>
</dbReference>
<evidence type="ECO:0007829" key="14">
    <source>
        <dbReference type="ProteomicsDB" id="A0A087WQC8"/>
    </source>
</evidence>
<keyword evidence="8" id="KW-1133">Transmembrane helix</keyword>
<evidence type="ECO:0000313" key="12">
    <source>
        <dbReference type="Proteomes" id="UP000000589"/>
    </source>
</evidence>
<dbReference type="FunFam" id="1.10.150.120:FF:000001">
    <property type="entry name" value="Aldehyde oxidase 1"/>
    <property type="match status" value="1"/>
</dbReference>
<reference evidence="10" key="4">
    <citation type="submission" date="2025-08" db="UniProtKB">
        <authorList>
            <consortium name="Ensembl"/>
        </authorList>
    </citation>
    <scope>IDENTIFICATION</scope>
    <source>
        <strain evidence="10">C57BL/6J</strain>
    </source>
</reference>
<keyword evidence="6" id="KW-0411">Iron-sulfur</keyword>
<keyword evidence="5" id="KW-0408">Iron</keyword>
<dbReference type="GeneTree" id="ENSGT00950000183114"/>
<dbReference type="InterPro" id="IPR001041">
    <property type="entry name" value="2Fe-2S_ferredoxin-type"/>
</dbReference>
<gene>
    <name evidence="10 11" type="primary">Aox3</name>
</gene>
<dbReference type="VEuPathDB" id="HostDB:ENSMUSG00000064294"/>
<evidence type="ECO:0000259" key="9">
    <source>
        <dbReference type="PROSITE" id="PS51085"/>
    </source>
</evidence>
<feature type="transmembrane region" description="Helical" evidence="8">
    <location>
        <begin position="247"/>
        <end position="267"/>
    </location>
</feature>
<evidence type="ECO:0000313" key="10">
    <source>
        <dbReference type="Ensembl" id="ENSMUSP00000140140.2"/>
    </source>
</evidence>
<evidence type="ECO:0000313" key="11">
    <source>
        <dbReference type="MGI" id="MGI:1918974"/>
    </source>
</evidence>
<dbReference type="Gene3D" id="3.10.20.30">
    <property type="match status" value="1"/>
</dbReference>
<dbReference type="ProteomicsDB" id="359480"/>
<dbReference type="PROSITE" id="PS51085">
    <property type="entry name" value="2FE2S_FER_2"/>
    <property type="match status" value="1"/>
</dbReference>
<dbReference type="InterPro" id="IPR016208">
    <property type="entry name" value="Ald_Oxase/xanthine_DH-like"/>
</dbReference>
<dbReference type="InterPro" id="IPR036884">
    <property type="entry name" value="2Fe-2S-bd_dom_sf"/>
</dbReference>
<dbReference type="GO" id="GO:0004031">
    <property type="term" value="F:aldehyde oxidase activity"/>
    <property type="evidence" value="ECO:0007669"/>
    <property type="project" value="UniProtKB-EC"/>
</dbReference>
<keyword evidence="4" id="KW-0560">Oxidoreductase</keyword>
<proteinExistence type="evidence at protein level"/>
<dbReference type="HOGENOM" id="CLU_052511_3_2_1"/>
<keyword evidence="2" id="KW-0001">2Fe-2S</keyword>
<dbReference type="EC" id="1.2.3.1" evidence="1"/>
<dbReference type="GO" id="GO:0051537">
    <property type="term" value="F:2 iron, 2 sulfur cluster binding"/>
    <property type="evidence" value="ECO:0007669"/>
    <property type="project" value="UniProtKB-KW"/>
</dbReference>
<keyword evidence="12" id="KW-1185">Reference proteome</keyword>
<dbReference type="InterPro" id="IPR002888">
    <property type="entry name" value="2Fe-2S-bd"/>
</dbReference>
<evidence type="ECO:0007829" key="13">
    <source>
        <dbReference type="PeptideAtlas" id="A0A087WQC8"/>
    </source>
</evidence>
<dbReference type="Pfam" id="PF01799">
    <property type="entry name" value="Fer2_2"/>
    <property type="match status" value="1"/>
</dbReference>
<dbReference type="AGR" id="MGI:1918974"/>
<dbReference type="SMR" id="A0A087WQC8"/>
<evidence type="ECO:0000256" key="1">
    <source>
        <dbReference type="ARBA" id="ARBA00013041"/>
    </source>
</evidence>
<evidence type="ECO:0007829" key="15">
    <source>
        <dbReference type="PubMed" id="21183079"/>
    </source>
</evidence>
<dbReference type="PANTHER" id="PTHR45444:SF3">
    <property type="entry name" value="XANTHINE DEHYDROGENASE"/>
    <property type="match status" value="1"/>
</dbReference>
<evidence type="ECO:0000256" key="5">
    <source>
        <dbReference type="ARBA" id="ARBA00023004"/>
    </source>
</evidence>
<dbReference type="InterPro" id="IPR036010">
    <property type="entry name" value="2Fe-2S_ferredoxin-like_sf"/>
</dbReference>
<dbReference type="MGI" id="MGI:1918974">
    <property type="gene designation" value="Aox3"/>
</dbReference>
<organism evidence="10 12">
    <name type="scientific">Mus musculus</name>
    <name type="common">Mouse</name>
    <dbReference type="NCBI Taxonomy" id="10090"/>
    <lineage>
        <taxon>Eukaryota</taxon>
        <taxon>Metazoa</taxon>
        <taxon>Chordata</taxon>
        <taxon>Craniata</taxon>
        <taxon>Vertebrata</taxon>
        <taxon>Euteleostomi</taxon>
        <taxon>Mammalia</taxon>
        <taxon>Eutheria</taxon>
        <taxon>Euarchontoglires</taxon>
        <taxon>Glires</taxon>
        <taxon>Rodentia</taxon>
        <taxon>Myomorpha</taxon>
        <taxon>Muroidea</taxon>
        <taxon>Muridae</taxon>
        <taxon>Murinae</taxon>
        <taxon>Mus</taxon>
        <taxon>Mus</taxon>
    </lineage>
</organism>
<reference evidence="10 12" key="1">
    <citation type="journal article" date="2009" name="PLoS Biol.">
        <title>Lineage-specific biology revealed by a finished genome assembly of the mouse.</title>
        <authorList>
            <consortium name="Mouse Genome Sequencing Consortium"/>
            <person name="Church D.M."/>
            <person name="Goodstadt L."/>
            <person name="Hillier L.W."/>
            <person name="Zody M.C."/>
            <person name="Goldstein S."/>
            <person name="She X."/>
            <person name="Bult C.J."/>
            <person name="Agarwala R."/>
            <person name="Cherry J.L."/>
            <person name="DiCuccio M."/>
            <person name="Hlavina W."/>
            <person name="Kapustin Y."/>
            <person name="Meric P."/>
            <person name="Maglott D."/>
            <person name="Birtle Z."/>
            <person name="Marques A.C."/>
            <person name="Graves T."/>
            <person name="Zhou S."/>
            <person name="Teague B."/>
            <person name="Potamousis K."/>
            <person name="Churas C."/>
            <person name="Place M."/>
            <person name="Herschleb J."/>
            <person name="Runnheim R."/>
            <person name="Forrest D."/>
            <person name="Amos-Landgraf J."/>
            <person name="Schwartz D.C."/>
            <person name="Cheng Z."/>
            <person name="Lindblad-Toh K."/>
            <person name="Eichler E.E."/>
            <person name="Ponting C.P."/>
        </authorList>
    </citation>
    <scope>NUCLEOTIDE SEQUENCE [LARGE SCALE GENOMIC DNA]</scope>
    <source>
        <strain evidence="10 12">C57BL/6J</strain>
    </source>
</reference>
<keyword evidence="8" id="KW-0472">Membrane</keyword>
<dbReference type="Ensembl" id="ENSMUST00000162011.3">
    <property type="protein sequence ID" value="ENSMUSP00000140140.2"/>
    <property type="gene ID" value="ENSMUSG00000064294.13"/>
</dbReference>
<evidence type="ECO:0000256" key="7">
    <source>
        <dbReference type="ARBA" id="ARBA00047679"/>
    </source>
</evidence>
<dbReference type="InterPro" id="IPR006058">
    <property type="entry name" value="2Fe2S_fd_BS"/>
</dbReference>
<dbReference type="GO" id="GO:0005506">
    <property type="term" value="F:iron ion binding"/>
    <property type="evidence" value="ECO:0007669"/>
    <property type="project" value="InterPro"/>
</dbReference>
<dbReference type="jPOST" id="A0A087WQC8"/>
<evidence type="ECO:0000256" key="6">
    <source>
        <dbReference type="ARBA" id="ARBA00023014"/>
    </source>
</evidence>
<reference evidence="15" key="2">
    <citation type="journal article" date="2010" name="Cell">
        <title>A tissue-specific atlas of mouse protein phosphorylation and expression.</title>
        <authorList>
            <person name="Huttlin E.L."/>
            <person name="Jedrychowski M.P."/>
            <person name="Elias J.E."/>
            <person name="Goswami T."/>
            <person name="Rad R."/>
            <person name="Beausoleil S.A."/>
            <person name="Villen J."/>
            <person name="Haas W."/>
            <person name="Sowa M.E."/>
            <person name="Gygi S.P."/>
        </authorList>
    </citation>
    <scope>IDENTIFICATION BY MASS SPECTROMETRY [LARGE SCALE ANALYSIS]</scope>
</reference>
<dbReference type="PANTHER" id="PTHR45444">
    <property type="entry name" value="XANTHINE DEHYDROGENASE"/>
    <property type="match status" value="1"/>
</dbReference>
<keyword evidence="8" id="KW-0812">Transmembrane</keyword>
<keyword evidence="13 14" id="KW-1267">Proteomics identification</keyword>
<dbReference type="SUPFAM" id="SSF47741">
    <property type="entry name" value="CO dehydrogenase ISP C-domain like"/>
    <property type="match status" value="1"/>
</dbReference>
<name>A0A087WQC8_MOUSE</name>
<dbReference type="InterPro" id="IPR012675">
    <property type="entry name" value="Beta-grasp_dom_sf"/>
</dbReference>
<keyword evidence="3" id="KW-0479">Metal-binding</keyword>
<dbReference type="AlphaFoldDB" id="A0A087WQC8"/>
<dbReference type="ExpressionAtlas" id="A0A087WQC8">
    <property type="expression patterns" value="baseline and differential"/>
</dbReference>
<dbReference type="Pfam" id="PF00111">
    <property type="entry name" value="Fer2"/>
    <property type="match status" value="1"/>
</dbReference>
<dbReference type="SUPFAM" id="SSF54292">
    <property type="entry name" value="2Fe-2S ferredoxin-like"/>
    <property type="match status" value="1"/>
</dbReference>
<comment type="catalytic activity">
    <reaction evidence="7">
        <text>an aldehyde + O2 + H2O = a carboxylate + H2O2 + H(+)</text>
        <dbReference type="Rhea" id="RHEA:16829"/>
        <dbReference type="ChEBI" id="CHEBI:15377"/>
        <dbReference type="ChEBI" id="CHEBI:15378"/>
        <dbReference type="ChEBI" id="CHEBI:15379"/>
        <dbReference type="ChEBI" id="CHEBI:16240"/>
        <dbReference type="ChEBI" id="CHEBI:17478"/>
        <dbReference type="ChEBI" id="CHEBI:29067"/>
        <dbReference type="EC" id="1.2.3.1"/>
    </reaction>
</comment>
<accession>A0A087WQC8</accession>
<evidence type="ECO:0000256" key="2">
    <source>
        <dbReference type="ARBA" id="ARBA00022714"/>
    </source>
</evidence>
<dbReference type="Gene3D" id="1.10.150.120">
    <property type="entry name" value="[2Fe-2S]-binding domain"/>
    <property type="match status" value="1"/>
</dbReference>
<dbReference type="Bgee" id="ENSMUSG00000064294">
    <property type="expression patterns" value="Expressed in left lobe of liver and 70 other cell types or tissues"/>
</dbReference>
<dbReference type="PROSITE" id="PS00197">
    <property type="entry name" value="2FE2S_FER_1"/>
    <property type="match status" value="1"/>
</dbReference>
<reference evidence="10" key="5">
    <citation type="submission" date="2025-09" db="UniProtKB">
        <authorList>
            <consortium name="Ensembl"/>
        </authorList>
    </citation>
    <scope>IDENTIFICATION</scope>
    <source>
        <strain evidence="10">C57BL/6J</strain>
    </source>
</reference>
<sequence>MSPSKESDELIFFVNGKKVTERNADPEVNLLFYLRKVIRLTGTKYGCGGGDCGACTVMISRYDPISKRISHFSATACLVPICSLHGAAVTTVEGIGSTKTRIHPVQERIAKGHGTQCGFCTPGMVMSIYTLLRNHPEPSTEQIMETLGGNLCRCTGYRPIVESAKSFCPSSTCCQMNGEGKCCLDEEKNEPERKNSVCTKLYEKKEFQPLDPTQELIFPPELMVCSGLFGFMMLAREGTHPPACPQLCLCFYLLLWVTLYYVALQSIHSF</sequence>
<evidence type="ECO:0000256" key="3">
    <source>
        <dbReference type="ARBA" id="ARBA00022723"/>
    </source>
</evidence>
<dbReference type="FunFam" id="3.10.20.30:FF:000015">
    <property type="entry name" value="Aldehyde oxidase 1"/>
    <property type="match status" value="1"/>
</dbReference>
<feature type="domain" description="2Fe-2S ferredoxin-type" evidence="9">
    <location>
        <begin position="8"/>
        <end position="95"/>
    </location>
</feature>
<reference evidence="10 12" key="3">
    <citation type="journal article" date="2011" name="PLoS Biol.">
        <title>Modernizing reference genome assemblies.</title>
        <authorList>
            <person name="Church D.M."/>
            <person name="Schneider V.A."/>
            <person name="Graves T."/>
            <person name="Auger K."/>
            <person name="Cunningham F."/>
            <person name="Bouk N."/>
            <person name="Chen H.C."/>
            <person name="Agarwala R."/>
            <person name="McLaren W.M."/>
            <person name="Ritchie G.R."/>
            <person name="Albracht D."/>
            <person name="Kremitzki M."/>
            <person name="Rock S."/>
            <person name="Kotkiewicz H."/>
            <person name="Kremitzki C."/>
            <person name="Wollam A."/>
            <person name="Trani L."/>
            <person name="Fulton L."/>
            <person name="Fulton R."/>
            <person name="Matthews L."/>
            <person name="Whitehead S."/>
            <person name="Chow W."/>
            <person name="Torrance J."/>
            <person name="Dunn M."/>
            <person name="Harden G."/>
            <person name="Threadgold G."/>
            <person name="Wood J."/>
            <person name="Collins J."/>
            <person name="Heath P."/>
            <person name="Griffiths G."/>
            <person name="Pelan S."/>
            <person name="Grafham D."/>
            <person name="Eichler E.E."/>
            <person name="Weinstock G."/>
            <person name="Mardis E.R."/>
            <person name="Wilson R.K."/>
            <person name="Howe K."/>
            <person name="Flicek P."/>
            <person name="Hubbard T."/>
        </authorList>
    </citation>
    <scope>NUCLEOTIDE SEQUENCE [LARGE SCALE GENOMIC DNA]</scope>
    <source>
        <strain evidence="10 12">C57BL/6J</strain>
    </source>
</reference>
<evidence type="ECO:0000256" key="4">
    <source>
        <dbReference type="ARBA" id="ARBA00023002"/>
    </source>
</evidence>
<evidence type="ECO:0000256" key="8">
    <source>
        <dbReference type="SAM" id="Phobius"/>
    </source>
</evidence>
<dbReference type="OrthoDB" id="8300278at2759"/>